<keyword evidence="2" id="KW-0472">Membrane</keyword>
<feature type="transmembrane region" description="Helical" evidence="2">
    <location>
        <begin position="149"/>
        <end position="172"/>
    </location>
</feature>
<dbReference type="RefSeq" id="XP_021885563.1">
    <property type="nucleotide sequence ID" value="XM_022029679.1"/>
</dbReference>
<keyword evidence="4" id="KW-1185">Reference proteome</keyword>
<keyword evidence="2" id="KW-1133">Transmembrane helix</keyword>
<feature type="transmembrane region" description="Helical" evidence="2">
    <location>
        <begin position="81"/>
        <end position="101"/>
    </location>
</feature>
<accession>A0A1Y2GZX1</accession>
<evidence type="ECO:0008006" key="5">
    <source>
        <dbReference type="Google" id="ProtNLM"/>
    </source>
</evidence>
<feature type="compositionally biased region" description="Low complexity" evidence="1">
    <location>
        <begin position="1"/>
        <end position="14"/>
    </location>
</feature>
<evidence type="ECO:0000313" key="4">
    <source>
        <dbReference type="Proteomes" id="UP000193648"/>
    </source>
</evidence>
<dbReference type="AlphaFoldDB" id="A0A1Y2GZX1"/>
<evidence type="ECO:0000256" key="2">
    <source>
        <dbReference type="SAM" id="Phobius"/>
    </source>
</evidence>
<dbReference type="EMBL" id="MCFF01000003">
    <property type="protein sequence ID" value="ORZ27860.1"/>
    <property type="molecule type" value="Genomic_DNA"/>
</dbReference>
<organism evidence="3 4">
    <name type="scientific">Lobosporangium transversale</name>
    <dbReference type="NCBI Taxonomy" id="64571"/>
    <lineage>
        <taxon>Eukaryota</taxon>
        <taxon>Fungi</taxon>
        <taxon>Fungi incertae sedis</taxon>
        <taxon>Mucoromycota</taxon>
        <taxon>Mortierellomycotina</taxon>
        <taxon>Mortierellomycetes</taxon>
        <taxon>Mortierellales</taxon>
        <taxon>Mortierellaceae</taxon>
        <taxon>Lobosporangium</taxon>
    </lineage>
</organism>
<dbReference type="Proteomes" id="UP000193648">
    <property type="component" value="Unassembled WGS sequence"/>
</dbReference>
<feature type="transmembrane region" description="Helical" evidence="2">
    <location>
        <begin position="121"/>
        <end position="142"/>
    </location>
</feature>
<reference evidence="3 4" key="1">
    <citation type="submission" date="2016-07" db="EMBL/GenBank/DDBJ databases">
        <title>Pervasive Adenine N6-methylation of Active Genes in Fungi.</title>
        <authorList>
            <consortium name="DOE Joint Genome Institute"/>
            <person name="Mondo S.J."/>
            <person name="Dannebaum R.O."/>
            <person name="Kuo R.C."/>
            <person name="Labutti K."/>
            <person name="Haridas S."/>
            <person name="Kuo A."/>
            <person name="Salamov A."/>
            <person name="Ahrendt S.R."/>
            <person name="Lipzen A."/>
            <person name="Sullivan W."/>
            <person name="Andreopoulos W.B."/>
            <person name="Clum A."/>
            <person name="Lindquist E."/>
            <person name="Daum C."/>
            <person name="Ramamoorthy G.K."/>
            <person name="Gryganskyi A."/>
            <person name="Culley D."/>
            <person name="Magnuson J.K."/>
            <person name="James T.Y."/>
            <person name="O'Malley M.A."/>
            <person name="Stajich J.E."/>
            <person name="Spatafora J.W."/>
            <person name="Visel A."/>
            <person name="Grigoriev I.V."/>
        </authorList>
    </citation>
    <scope>NUCLEOTIDE SEQUENCE [LARGE SCALE GENOMIC DNA]</scope>
    <source>
        <strain evidence="3 4">NRRL 3116</strain>
    </source>
</reference>
<protein>
    <recommendedName>
        <fullName evidence="5">DUF1294 domain-containing protein</fullName>
    </recommendedName>
</protein>
<comment type="caution">
    <text evidence="3">The sequence shown here is derived from an EMBL/GenBank/DDBJ whole genome shotgun (WGS) entry which is preliminary data.</text>
</comment>
<sequence length="173" mass="19304">MTKAAKPLKPSKAAKQQRRQAVNSNPFAGSSLFEKSEQYIKDAPDGKPFEDMAYFILAFLLFFIWRLAVAVQSGHQGAIGVWSLFTFGTITVINIWTFFLVMVSARSRGDIGILKIHDGDLWRFTALSGVIGAWAGILLFKYKGEEKSFILKVLAATAINALWAAIYIRYYLG</sequence>
<feature type="region of interest" description="Disordered" evidence="1">
    <location>
        <begin position="1"/>
        <end position="28"/>
    </location>
</feature>
<evidence type="ECO:0000256" key="1">
    <source>
        <dbReference type="SAM" id="MobiDB-lite"/>
    </source>
</evidence>
<feature type="compositionally biased region" description="Polar residues" evidence="1">
    <location>
        <begin position="19"/>
        <end position="28"/>
    </location>
</feature>
<dbReference type="OrthoDB" id="2345651at2759"/>
<gene>
    <name evidence="3" type="ORF">BCR41DRAFT_418851</name>
</gene>
<dbReference type="GeneID" id="33571522"/>
<name>A0A1Y2GZX1_9FUNG</name>
<proteinExistence type="predicted"/>
<feature type="transmembrane region" description="Helical" evidence="2">
    <location>
        <begin position="52"/>
        <end position="69"/>
    </location>
</feature>
<keyword evidence="2" id="KW-0812">Transmembrane</keyword>
<evidence type="ECO:0000313" key="3">
    <source>
        <dbReference type="EMBL" id="ORZ27860.1"/>
    </source>
</evidence>
<dbReference type="InParanoid" id="A0A1Y2GZX1"/>